<comment type="caution">
    <text evidence="2">The sequence shown here is derived from an EMBL/GenBank/DDBJ whole genome shotgun (WGS) entry which is preliminary data.</text>
</comment>
<evidence type="ECO:0000313" key="2">
    <source>
        <dbReference type="EMBL" id="OYS66621.1"/>
    </source>
</evidence>
<reference evidence="2 3" key="2">
    <citation type="submission" date="2017-09" db="EMBL/GenBank/DDBJ databases">
        <title>Tripartite evolution among Lactobacillus johnsonii, Lactobacillus taiwanensis, Lactobacillus reuteri and their rodent host.</title>
        <authorList>
            <person name="Wang T."/>
            <person name="Knowles S."/>
            <person name="Cheng C."/>
        </authorList>
    </citation>
    <scope>NUCLEOTIDE SEQUENCE [LARGE SCALE GENOMIC DNA]</scope>
    <source>
        <strain evidence="2 3">114h</strain>
    </source>
</reference>
<dbReference type="Proteomes" id="UP000215747">
    <property type="component" value="Unassembled WGS sequence"/>
</dbReference>
<feature type="transmembrane region" description="Helical" evidence="1">
    <location>
        <begin position="42"/>
        <end position="60"/>
    </location>
</feature>
<organism evidence="2 3">
    <name type="scientific">Limosilactobacillus reuteri</name>
    <name type="common">Lactobacillus reuteri</name>
    <dbReference type="NCBI Taxonomy" id="1598"/>
    <lineage>
        <taxon>Bacteria</taxon>
        <taxon>Bacillati</taxon>
        <taxon>Bacillota</taxon>
        <taxon>Bacilli</taxon>
        <taxon>Lactobacillales</taxon>
        <taxon>Lactobacillaceae</taxon>
        <taxon>Limosilactobacillus</taxon>
    </lineage>
</organism>
<keyword evidence="1" id="KW-0812">Transmembrane</keyword>
<evidence type="ECO:0000313" key="3">
    <source>
        <dbReference type="Proteomes" id="UP000215747"/>
    </source>
</evidence>
<proteinExistence type="predicted"/>
<evidence type="ECO:0000256" key="1">
    <source>
        <dbReference type="SAM" id="Phobius"/>
    </source>
</evidence>
<feature type="transmembrane region" description="Helical" evidence="1">
    <location>
        <begin position="6"/>
        <end position="30"/>
    </location>
</feature>
<reference evidence="3" key="1">
    <citation type="submission" date="2017-05" db="EMBL/GenBank/DDBJ databases">
        <authorList>
            <person name="Lin X.B."/>
            <person name="Stothard P."/>
            <person name="Tasseva G."/>
            <person name="Walter J."/>
        </authorList>
    </citation>
    <scope>NUCLEOTIDE SEQUENCE [LARGE SCALE GENOMIC DNA]</scope>
    <source>
        <strain evidence="3">114h</strain>
    </source>
</reference>
<keyword evidence="1" id="KW-0472">Membrane</keyword>
<gene>
    <name evidence="2" type="ORF">CBF96_09990</name>
</gene>
<accession>A0A256SII5</accession>
<sequence>MTKWDYFLFGLQFGFSVLGLYALFFGEITVWPLKKPLKQYQGLFFIIVTLIMYMGLQALLRMVN</sequence>
<protein>
    <submittedName>
        <fullName evidence="2">Uncharacterized protein</fullName>
    </submittedName>
</protein>
<dbReference type="EMBL" id="NGPL01000084">
    <property type="protein sequence ID" value="OYS66621.1"/>
    <property type="molecule type" value="Genomic_DNA"/>
</dbReference>
<dbReference type="AlphaFoldDB" id="A0A256SII5"/>
<keyword evidence="1" id="KW-1133">Transmembrane helix</keyword>
<name>A0A256SII5_LIMRT</name>